<gene>
    <name evidence="1" type="ORF">CFter6_4662</name>
</gene>
<dbReference type="EMBL" id="CP013232">
    <property type="protein sequence ID" value="AMO97245.1"/>
    <property type="molecule type" value="Genomic_DNA"/>
</dbReference>
<reference evidence="1 2" key="1">
    <citation type="submission" date="2015-11" db="EMBL/GenBank/DDBJ databases">
        <title>Exploring the genomic traits of fungus-feeding bacterial genus Collimonas.</title>
        <authorList>
            <person name="Song C."/>
            <person name="Schmidt R."/>
            <person name="de Jager V."/>
            <person name="Krzyzanowska D."/>
            <person name="Jongedijk E."/>
            <person name="Cankar K."/>
            <person name="Beekwilder J."/>
            <person name="van Veen A."/>
            <person name="de Boer W."/>
            <person name="van Veen J.A."/>
            <person name="Garbeva P."/>
        </authorList>
    </citation>
    <scope>NUCLEOTIDE SEQUENCE [LARGE SCALE GENOMIC DNA]</scope>
    <source>
        <strain evidence="1 2">Ter6</strain>
    </source>
</reference>
<protein>
    <submittedName>
        <fullName evidence="1">Uncharacterized protein</fullName>
    </submittedName>
</protein>
<organism evidence="1">
    <name type="scientific">Collimonas fungivorans</name>
    <dbReference type="NCBI Taxonomy" id="158899"/>
    <lineage>
        <taxon>Bacteria</taxon>
        <taxon>Pseudomonadati</taxon>
        <taxon>Pseudomonadota</taxon>
        <taxon>Betaproteobacteria</taxon>
        <taxon>Burkholderiales</taxon>
        <taxon>Oxalobacteraceae</taxon>
        <taxon>Collimonas</taxon>
    </lineage>
</organism>
<evidence type="ECO:0000313" key="2">
    <source>
        <dbReference type="Proteomes" id="UP000072421"/>
    </source>
</evidence>
<dbReference type="Proteomes" id="UP000072421">
    <property type="component" value="Chromosome"/>
</dbReference>
<sequence length="41" mass="5251">MYSHHTNIRFGGKLKRHMSRHDKKLWQIRRLPSYKYFPWFC</sequence>
<accession>A0A127PHP4</accession>
<dbReference type="AlphaFoldDB" id="A0A127PHP4"/>
<name>A0A127PHP4_9BURK</name>
<proteinExistence type="predicted"/>
<evidence type="ECO:0000313" key="1">
    <source>
        <dbReference type="EMBL" id="AMO97245.1"/>
    </source>
</evidence>